<keyword evidence="6" id="KW-0067">ATP-binding</keyword>
<dbReference type="PANTHER" id="PTHR27007">
    <property type="match status" value="1"/>
</dbReference>
<evidence type="ECO:0000256" key="11">
    <source>
        <dbReference type="SAM" id="SignalP"/>
    </source>
</evidence>
<protein>
    <recommendedName>
        <fullName evidence="12">Legume lectin domain-containing protein</fullName>
    </recommendedName>
</protein>
<sequence>MNCCIAILLLLLLKFATSSSSNNINPDDFTFNGYLKLDGTAELGSNGLFTLNESAEGTIAHAFYSFPIQFKKSLNASVISFSSTFIFAIVSDNGNYLLIFGFLFIKRMKKLMEVLEDWEVQYGPHRFRYKDLFIATKGFKDEELLGRGGFGRVYREVVCGRRPVDRRASPEEAILVDWVFECLERGNILEAIDRQLGTEYLVEEAELLLKLGLLCSHAVAAARPSMSTVVQYLEGRAQLPDNLSDIIKSRDFGDASNEEDVQLPTSIPSMTISEPFTSTGR</sequence>
<evidence type="ECO:0000256" key="10">
    <source>
        <dbReference type="SAM" id="Phobius"/>
    </source>
</evidence>
<feature type="domain" description="Legume lectin" evidence="12">
    <location>
        <begin position="28"/>
        <end position="104"/>
    </location>
</feature>
<keyword evidence="9" id="KW-0675">Receptor</keyword>
<dbReference type="GO" id="GO:0030246">
    <property type="term" value="F:carbohydrate binding"/>
    <property type="evidence" value="ECO:0007669"/>
    <property type="project" value="UniProtKB-KW"/>
</dbReference>
<feature type="signal peptide" evidence="11">
    <location>
        <begin position="1"/>
        <end position="18"/>
    </location>
</feature>
<comment type="subcellular location">
    <subcellularLocation>
        <location evidence="1">Membrane</location>
        <topology evidence="1">Single-pass type I membrane protein</topology>
    </subcellularLocation>
</comment>
<dbReference type="InterPro" id="IPR001220">
    <property type="entry name" value="Legume_lectin_dom"/>
</dbReference>
<dbReference type="GO" id="GO:0016020">
    <property type="term" value="C:membrane"/>
    <property type="evidence" value="ECO:0007669"/>
    <property type="project" value="UniProtKB-SubCell"/>
</dbReference>
<feature type="transmembrane region" description="Helical" evidence="10">
    <location>
        <begin position="85"/>
        <end position="105"/>
    </location>
</feature>
<feature type="chain" id="PRO_5025331787" description="Legume lectin domain-containing protein" evidence="11">
    <location>
        <begin position="19"/>
        <end position="281"/>
    </location>
</feature>
<accession>A0A6A4KUQ1</accession>
<dbReference type="SUPFAM" id="SSF56112">
    <property type="entry name" value="Protein kinase-like (PK-like)"/>
    <property type="match status" value="1"/>
</dbReference>
<dbReference type="GO" id="GO:0005524">
    <property type="term" value="F:ATP binding"/>
    <property type="evidence" value="ECO:0007669"/>
    <property type="project" value="UniProtKB-KW"/>
</dbReference>
<keyword evidence="8 10" id="KW-0472">Membrane</keyword>
<evidence type="ECO:0000256" key="7">
    <source>
        <dbReference type="ARBA" id="ARBA00022989"/>
    </source>
</evidence>
<organism evidence="13 14">
    <name type="scientific">Rhododendron williamsianum</name>
    <dbReference type="NCBI Taxonomy" id="262921"/>
    <lineage>
        <taxon>Eukaryota</taxon>
        <taxon>Viridiplantae</taxon>
        <taxon>Streptophyta</taxon>
        <taxon>Embryophyta</taxon>
        <taxon>Tracheophyta</taxon>
        <taxon>Spermatophyta</taxon>
        <taxon>Magnoliopsida</taxon>
        <taxon>eudicotyledons</taxon>
        <taxon>Gunneridae</taxon>
        <taxon>Pentapetalae</taxon>
        <taxon>asterids</taxon>
        <taxon>Ericales</taxon>
        <taxon>Ericaceae</taxon>
        <taxon>Ericoideae</taxon>
        <taxon>Rhodoreae</taxon>
        <taxon>Rhododendron</taxon>
    </lineage>
</organism>
<keyword evidence="2 10" id="KW-0812">Transmembrane</keyword>
<dbReference type="InterPro" id="IPR011009">
    <property type="entry name" value="Kinase-like_dom_sf"/>
</dbReference>
<dbReference type="InterPro" id="IPR013320">
    <property type="entry name" value="ConA-like_dom_sf"/>
</dbReference>
<dbReference type="EMBL" id="QEFC01002716">
    <property type="protein sequence ID" value="KAE9451313.1"/>
    <property type="molecule type" value="Genomic_DNA"/>
</dbReference>
<evidence type="ECO:0000256" key="9">
    <source>
        <dbReference type="ARBA" id="ARBA00023170"/>
    </source>
</evidence>
<evidence type="ECO:0000256" key="6">
    <source>
        <dbReference type="ARBA" id="ARBA00022840"/>
    </source>
</evidence>
<evidence type="ECO:0000256" key="5">
    <source>
        <dbReference type="ARBA" id="ARBA00022741"/>
    </source>
</evidence>
<evidence type="ECO:0000256" key="8">
    <source>
        <dbReference type="ARBA" id="ARBA00023136"/>
    </source>
</evidence>
<evidence type="ECO:0000313" key="14">
    <source>
        <dbReference type="Proteomes" id="UP000428333"/>
    </source>
</evidence>
<dbReference type="OrthoDB" id="1658281at2759"/>
<comment type="caution">
    <text evidence="13">The sequence shown here is derived from an EMBL/GenBank/DDBJ whole genome shotgun (WGS) entry which is preliminary data.</text>
</comment>
<dbReference type="Gene3D" id="1.10.510.10">
    <property type="entry name" value="Transferase(Phosphotransferase) domain 1"/>
    <property type="match status" value="1"/>
</dbReference>
<keyword evidence="3 11" id="KW-0732">Signal</keyword>
<evidence type="ECO:0000313" key="13">
    <source>
        <dbReference type="EMBL" id="KAE9451313.1"/>
    </source>
</evidence>
<dbReference type="Pfam" id="PF00139">
    <property type="entry name" value="Lectin_legB"/>
    <property type="match status" value="1"/>
</dbReference>
<dbReference type="SUPFAM" id="SSF49899">
    <property type="entry name" value="Concanavalin A-like lectins/glucanases"/>
    <property type="match status" value="2"/>
</dbReference>
<keyword evidence="14" id="KW-1185">Reference proteome</keyword>
<proteinExistence type="predicted"/>
<reference evidence="13 14" key="1">
    <citation type="journal article" date="2019" name="Genome Biol. Evol.">
        <title>The Rhododendron genome and chromosomal organization provide insight into shared whole-genome duplications across the heath family (Ericaceae).</title>
        <authorList>
            <person name="Soza V.L."/>
            <person name="Lindsley D."/>
            <person name="Waalkes A."/>
            <person name="Ramage E."/>
            <person name="Patwardhan R.P."/>
            <person name="Burton J.N."/>
            <person name="Adey A."/>
            <person name="Kumar A."/>
            <person name="Qiu R."/>
            <person name="Shendure J."/>
            <person name="Hall B."/>
        </authorList>
    </citation>
    <scope>NUCLEOTIDE SEQUENCE [LARGE SCALE GENOMIC DNA]</scope>
    <source>
        <strain evidence="13">RSF 1966-606</strain>
    </source>
</reference>
<gene>
    <name evidence="13" type="ORF">C3L33_16789</name>
</gene>
<evidence type="ECO:0000256" key="3">
    <source>
        <dbReference type="ARBA" id="ARBA00022729"/>
    </source>
</evidence>
<name>A0A6A4KUQ1_9ERIC</name>
<dbReference type="InterPro" id="IPR050528">
    <property type="entry name" value="L-type_Lectin-RKs"/>
</dbReference>
<dbReference type="AlphaFoldDB" id="A0A6A4KUQ1"/>
<evidence type="ECO:0000256" key="4">
    <source>
        <dbReference type="ARBA" id="ARBA00022734"/>
    </source>
</evidence>
<evidence type="ECO:0000259" key="12">
    <source>
        <dbReference type="Pfam" id="PF00139"/>
    </source>
</evidence>
<keyword evidence="7 10" id="KW-1133">Transmembrane helix</keyword>
<evidence type="ECO:0000256" key="1">
    <source>
        <dbReference type="ARBA" id="ARBA00004479"/>
    </source>
</evidence>
<evidence type="ECO:0000256" key="2">
    <source>
        <dbReference type="ARBA" id="ARBA00022692"/>
    </source>
</evidence>
<dbReference type="Proteomes" id="UP000428333">
    <property type="component" value="Linkage Group LG10"/>
</dbReference>
<keyword evidence="5" id="KW-0547">Nucleotide-binding</keyword>
<dbReference type="Gene3D" id="2.60.120.200">
    <property type="match status" value="1"/>
</dbReference>
<keyword evidence="4" id="KW-0430">Lectin</keyword>
<feature type="non-terminal residue" evidence="13">
    <location>
        <position position="1"/>
    </location>
</feature>